<dbReference type="InterPro" id="IPR006683">
    <property type="entry name" value="Thioestr_dom"/>
</dbReference>
<dbReference type="Pfam" id="PF03061">
    <property type="entry name" value="4HBT"/>
    <property type="match status" value="1"/>
</dbReference>
<proteinExistence type="inferred from homology"/>
<accession>A0A2P6NAA3</accession>
<dbReference type="InParanoid" id="A0A2P6NAA3"/>
<organism evidence="4 5">
    <name type="scientific">Planoprotostelium fungivorum</name>
    <dbReference type="NCBI Taxonomy" id="1890364"/>
    <lineage>
        <taxon>Eukaryota</taxon>
        <taxon>Amoebozoa</taxon>
        <taxon>Evosea</taxon>
        <taxon>Variosea</taxon>
        <taxon>Cavosteliida</taxon>
        <taxon>Cavosteliaceae</taxon>
        <taxon>Planoprotostelium</taxon>
    </lineage>
</organism>
<dbReference type="Gene3D" id="3.10.129.10">
    <property type="entry name" value="Hotdog Thioesterase"/>
    <property type="match status" value="1"/>
</dbReference>
<dbReference type="AlphaFoldDB" id="A0A2P6NAA3"/>
<comment type="caution">
    <text evidence="4">The sequence shown here is derived from an EMBL/GenBank/DDBJ whole genome shotgun (WGS) entry which is preliminary data.</text>
</comment>
<dbReference type="InterPro" id="IPR039298">
    <property type="entry name" value="ACOT13"/>
</dbReference>
<comment type="similarity">
    <text evidence="1">Belongs to the thioesterase PaaI family.</text>
</comment>
<evidence type="ECO:0000313" key="5">
    <source>
        <dbReference type="Proteomes" id="UP000241769"/>
    </source>
</evidence>
<dbReference type="Proteomes" id="UP000241769">
    <property type="component" value="Unassembled WGS sequence"/>
</dbReference>
<protein>
    <submittedName>
        <fullName evidence="4">Acyl-CoA thioesterase 13</fullName>
    </submittedName>
</protein>
<reference evidence="4 5" key="1">
    <citation type="journal article" date="2018" name="Genome Biol. Evol.">
        <title>Multiple Roots of Fruiting Body Formation in Amoebozoa.</title>
        <authorList>
            <person name="Hillmann F."/>
            <person name="Forbes G."/>
            <person name="Novohradska S."/>
            <person name="Ferling I."/>
            <person name="Riege K."/>
            <person name="Groth M."/>
            <person name="Westermann M."/>
            <person name="Marz M."/>
            <person name="Spaller T."/>
            <person name="Winckler T."/>
            <person name="Schaap P."/>
            <person name="Glockner G."/>
        </authorList>
    </citation>
    <scope>NUCLEOTIDE SEQUENCE [LARGE SCALE GENOMIC DNA]</scope>
    <source>
        <strain evidence="4 5">Jena</strain>
    </source>
</reference>
<gene>
    <name evidence="4" type="ORF">PROFUN_11329</name>
</gene>
<name>A0A2P6NAA3_9EUKA</name>
<evidence type="ECO:0000313" key="4">
    <source>
        <dbReference type="EMBL" id="PRP80888.1"/>
    </source>
</evidence>
<evidence type="ECO:0000256" key="2">
    <source>
        <dbReference type="ARBA" id="ARBA00022801"/>
    </source>
</evidence>
<dbReference type="PANTHER" id="PTHR21660:SF1">
    <property type="entry name" value="ACYL-COENZYME A THIOESTERASE 13"/>
    <property type="match status" value="1"/>
</dbReference>
<dbReference type="InterPro" id="IPR029069">
    <property type="entry name" value="HotDog_dom_sf"/>
</dbReference>
<dbReference type="EMBL" id="MDYQ01000135">
    <property type="protein sequence ID" value="PRP80888.1"/>
    <property type="molecule type" value="Genomic_DNA"/>
</dbReference>
<keyword evidence="2" id="KW-0378">Hydrolase</keyword>
<dbReference type="PANTHER" id="PTHR21660">
    <property type="entry name" value="THIOESTERASE SUPERFAMILY MEMBER-RELATED"/>
    <property type="match status" value="1"/>
</dbReference>
<dbReference type="GO" id="GO:0047617">
    <property type="term" value="F:fatty acyl-CoA hydrolase activity"/>
    <property type="evidence" value="ECO:0007669"/>
    <property type="project" value="InterPro"/>
</dbReference>
<feature type="domain" description="Thioesterase" evidence="3">
    <location>
        <begin position="157"/>
        <end position="205"/>
    </location>
</feature>
<dbReference type="SUPFAM" id="SSF54637">
    <property type="entry name" value="Thioesterase/thiol ester dehydrase-isomerase"/>
    <property type="match status" value="1"/>
</dbReference>
<sequence>MDILQLIHKGAFRHFSHTINQKWILSPLYPEVDVWTASVVEHWHGDTMHATRLIHRLSRAPLSQPIRTILSPTLLSTQTPFIRHTSNQQPPTSFINKAKEHGAQSILGPFLASNGWDGPFEQMQVLEMSKDKPVNAVCLLPVDEKNAARWLHFYPCTMALLAVDNSRGGVSVDINVNYLQAISVGDSVRIEGKVLKLGKTLGFTESVPRFRWQVGCDWKAHEGHIELFLKKARGVEPNSRSCGVYPCIVAHRRQLFTCGMKGKRGERLESLYFVISRLFNLEPLKHLSKRCSGVPKWSAGCCSSIRYFPSLNWKTSLPSRPSTAIVKRKRKSRAELTA</sequence>
<keyword evidence="5" id="KW-1185">Reference proteome</keyword>
<evidence type="ECO:0000259" key="3">
    <source>
        <dbReference type="Pfam" id="PF03061"/>
    </source>
</evidence>
<dbReference type="STRING" id="1890364.A0A2P6NAA3"/>
<dbReference type="OrthoDB" id="46529at2759"/>
<evidence type="ECO:0000256" key="1">
    <source>
        <dbReference type="ARBA" id="ARBA00008324"/>
    </source>
</evidence>
<dbReference type="CDD" id="cd03443">
    <property type="entry name" value="PaaI_thioesterase"/>
    <property type="match status" value="1"/>
</dbReference>